<dbReference type="CDD" id="cd16328">
    <property type="entry name" value="RseA_N"/>
    <property type="match status" value="1"/>
</dbReference>
<feature type="domain" description="Anti sigma-E protein RseA N-terminal" evidence="1">
    <location>
        <begin position="6"/>
        <end position="78"/>
    </location>
</feature>
<protein>
    <submittedName>
        <fullName evidence="2">Sigma-E factor negative regulatory protein RseA</fullName>
    </submittedName>
</protein>
<dbReference type="InterPro" id="IPR036147">
    <property type="entry name" value="Anti-sigma_E_RseA_N_sf"/>
</dbReference>
<dbReference type="PANTHER" id="PTHR38104:SF1">
    <property type="entry name" value="ANTI-SIGMA-E FACTOR RSEA"/>
    <property type="match status" value="1"/>
</dbReference>
<organism evidence="2 3">
    <name type="scientific">Oleiagrimonas soli</name>
    <dbReference type="NCBI Taxonomy" id="1543381"/>
    <lineage>
        <taxon>Bacteria</taxon>
        <taxon>Pseudomonadati</taxon>
        <taxon>Pseudomonadota</taxon>
        <taxon>Gammaproteobacteria</taxon>
        <taxon>Lysobacterales</taxon>
        <taxon>Rhodanobacteraceae</taxon>
        <taxon>Oleiagrimonas</taxon>
    </lineage>
</organism>
<accession>A0A841KLZ9</accession>
<dbReference type="InterPro" id="IPR052383">
    <property type="entry name" value="Anti-sigma-E_RseA-like"/>
</dbReference>
<name>A0A841KLZ9_9GAMM</name>
<dbReference type="Gene3D" id="1.10.10.880">
    <property type="entry name" value="Anti sigma-E protein RseA, N-terminal domain"/>
    <property type="match status" value="1"/>
</dbReference>
<sequence length="237" mass="25386">MNEAHRENLSAFTDGELEFEQVRFLLRRVEHDAELRASWTHYHVGRECLRREFAGAARADFADRVMAALDAAPADVAVGHGSRRWLRWSAGGAIAASVAAVALMVAQPTAPTSDAAGNSPTIAAASTSAEDTTNTIARAPEVPRWLSVTPMAGQLSQRASASTLDGQLRGDTLTPATYQLSGDALIPTTYAQHVVPYMSTRGYPAREAANARQYGRTDVGGWVMPTTPDSQAPVQTH</sequence>
<evidence type="ECO:0000313" key="3">
    <source>
        <dbReference type="Proteomes" id="UP000560000"/>
    </source>
</evidence>
<dbReference type="RefSeq" id="WP_052394878.1">
    <property type="nucleotide sequence ID" value="NZ_JACHET010000001.1"/>
</dbReference>
<dbReference type="PANTHER" id="PTHR38104">
    <property type="match status" value="1"/>
</dbReference>
<evidence type="ECO:0000313" key="2">
    <source>
        <dbReference type="EMBL" id="MBB6183088.1"/>
    </source>
</evidence>
<proteinExistence type="predicted"/>
<evidence type="ECO:0000259" key="1">
    <source>
        <dbReference type="Pfam" id="PF03872"/>
    </source>
</evidence>
<dbReference type="GO" id="GO:0016989">
    <property type="term" value="F:sigma factor antagonist activity"/>
    <property type="evidence" value="ECO:0007669"/>
    <property type="project" value="InterPro"/>
</dbReference>
<dbReference type="EMBL" id="JACHET010000001">
    <property type="protein sequence ID" value="MBB6183088.1"/>
    <property type="molecule type" value="Genomic_DNA"/>
</dbReference>
<dbReference type="InterPro" id="IPR005572">
    <property type="entry name" value="Anti-sigma_E_RseA_N"/>
</dbReference>
<reference evidence="2 3" key="1">
    <citation type="submission" date="2020-08" db="EMBL/GenBank/DDBJ databases">
        <title>Genomic Encyclopedia of Type Strains, Phase IV (KMG-IV): sequencing the most valuable type-strain genomes for metagenomic binning, comparative biology and taxonomic classification.</title>
        <authorList>
            <person name="Goeker M."/>
        </authorList>
    </citation>
    <scope>NUCLEOTIDE SEQUENCE [LARGE SCALE GENOMIC DNA]</scope>
    <source>
        <strain evidence="2 3">DSM 107085</strain>
    </source>
</reference>
<dbReference type="AlphaFoldDB" id="A0A841KLZ9"/>
<dbReference type="Pfam" id="PF03872">
    <property type="entry name" value="RseA_N"/>
    <property type="match status" value="1"/>
</dbReference>
<gene>
    <name evidence="2" type="ORF">HNQ86_000433</name>
</gene>
<comment type="caution">
    <text evidence="2">The sequence shown here is derived from an EMBL/GenBank/DDBJ whole genome shotgun (WGS) entry which is preliminary data.</text>
</comment>
<dbReference type="OrthoDB" id="5298512at2"/>
<dbReference type="SUPFAM" id="SSF89069">
    <property type="entry name" value="N-terminal, cytoplasmic domain of anti-sigmaE factor RseA"/>
    <property type="match status" value="1"/>
</dbReference>
<dbReference type="Proteomes" id="UP000560000">
    <property type="component" value="Unassembled WGS sequence"/>
</dbReference>